<feature type="region of interest" description="Disordered" evidence="1">
    <location>
        <begin position="621"/>
        <end position="662"/>
    </location>
</feature>
<sequence length="812" mass="92451">MSMFLQRANIHIQLPCRMAFPVDILTNVDHETLELTAEEYMSQLPYRNTEFFSPSDSKQIEIGLCNVSFVPLYGTDTEKKLLALFSPDDFNTVVGLYLLDRWWRFEDVLKTAEPSRTGLIKVSTLGERIVLYVLNRIVLRNEKSSEDVFFLCHCEHEAAKILWKDGEAIGFYSFKPKDSLCRNFVTQCYQLPVMDTIFVRKCHRGQGHAIKILEDFVSSFRNEYIGLKFPLSEAMYKVCEKYFSIYPADKEFLWEVEKIGSPFQRTLIANRLQKLKLKEKDQVVSKLNFDEDDAAAPMEIEFTKIQETTEYTVEIVEDTIIDMTKEIDDIPVTRRGRGSNLKRRAIRENSEERLSENVIRVEDIEAGVESSVEVAAVENLNTFSVKESEMVLRSSVDTATATVTNFAEFRGSQKEETHEIEKDIVTATSEGSPVTHLTTAGEIKNQRGSKEECEMVIKEYAIDIQGATIGSIEQSQLQSVVDVEIVKMSTGTEEEKNENLGKNKEVEEDEPVCEAEMEEIKQIPDELKEEKTAIETEVAEQSETHAKSIEKVQAHWDVEITEDEVMAESEKDLIEENRDNNTGQEKSEPKYEDTILQQSVEVKDQIEMEADSVREVLTTEEVLCDQPKQNEAETEVSEPNKTITNKDTLIEKASKNKLGPDEADQVMEKIQEAQIGNKAEAESEVEEYKEKDVLTVETVSTMDAEITQVEETVFPEASELVEREESDQEEAPLQSSVEPPEIQESKTTPEEDEETVQNNTVMLTLSEAKVVLVDLHELSPKDAGDNHGRSVFLNKRKLNSPCHLSIKQLKKI</sequence>
<dbReference type="Proteomes" id="UP000579812">
    <property type="component" value="Unassembled WGS sequence"/>
</dbReference>
<dbReference type="PANTHER" id="PTHR22442:SF3">
    <property type="entry name" value="SOLUBLE LAMIN-ASSOCIATED PROTEIN OF 75 KDA"/>
    <property type="match status" value="1"/>
</dbReference>
<dbReference type="PANTHER" id="PTHR22442">
    <property type="match status" value="1"/>
</dbReference>
<dbReference type="AlphaFoldDB" id="A0A7J6D1A5"/>
<comment type="caution">
    <text evidence="2">The sequence shown here is derived from an EMBL/GenBank/DDBJ whole genome shotgun (WGS) entry which is preliminary data.</text>
</comment>
<name>A0A7J6D1A5_9TELE</name>
<feature type="compositionally biased region" description="Basic and acidic residues" evidence="1">
    <location>
        <begin position="648"/>
        <end position="662"/>
    </location>
</feature>
<evidence type="ECO:0000313" key="3">
    <source>
        <dbReference type="Proteomes" id="UP000579812"/>
    </source>
</evidence>
<feature type="region of interest" description="Disordered" evidence="1">
    <location>
        <begin position="492"/>
        <end position="513"/>
    </location>
</feature>
<proteinExistence type="predicted"/>
<protein>
    <submittedName>
        <fullName evidence="2">Uncharacterized protein</fullName>
    </submittedName>
</protein>
<feature type="compositionally biased region" description="Polar residues" evidence="1">
    <location>
        <begin position="637"/>
        <end position="647"/>
    </location>
</feature>
<gene>
    <name evidence="2" type="ORF">G5714_005499</name>
</gene>
<feature type="region of interest" description="Disordered" evidence="1">
    <location>
        <begin position="706"/>
        <end position="757"/>
    </location>
</feature>
<dbReference type="EMBL" id="JAAMOB010000005">
    <property type="protein sequence ID" value="KAF4112954.1"/>
    <property type="molecule type" value="Genomic_DNA"/>
</dbReference>
<accession>A0A7J6D1A5</accession>
<feature type="compositionally biased region" description="Basic and acidic residues" evidence="1">
    <location>
        <begin position="493"/>
        <end position="505"/>
    </location>
</feature>
<keyword evidence="3" id="KW-1185">Reference proteome</keyword>
<feature type="compositionally biased region" description="Basic and acidic residues" evidence="1">
    <location>
        <begin position="568"/>
        <end position="593"/>
    </location>
</feature>
<reference evidence="2 3" key="1">
    <citation type="submission" date="2020-04" db="EMBL/GenBank/DDBJ databases">
        <title>Chromosome-level genome assembly of a cyprinid fish Onychostoma macrolepis by integration of Nanopore Sequencing, Bionano and Hi-C technology.</title>
        <authorList>
            <person name="Wang D."/>
        </authorList>
    </citation>
    <scope>NUCLEOTIDE SEQUENCE [LARGE SCALE GENOMIC DNA]</scope>
    <source>
        <strain evidence="2">SWU-2019</strain>
        <tissue evidence="2">Muscle</tissue>
    </source>
</reference>
<evidence type="ECO:0000313" key="2">
    <source>
        <dbReference type="EMBL" id="KAF4112954.1"/>
    </source>
</evidence>
<organism evidence="2 3">
    <name type="scientific">Onychostoma macrolepis</name>
    <dbReference type="NCBI Taxonomy" id="369639"/>
    <lineage>
        <taxon>Eukaryota</taxon>
        <taxon>Metazoa</taxon>
        <taxon>Chordata</taxon>
        <taxon>Craniata</taxon>
        <taxon>Vertebrata</taxon>
        <taxon>Euteleostomi</taxon>
        <taxon>Actinopterygii</taxon>
        <taxon>Neopterygii</taxon>
        <taxon>Teleostei</taxon>
        <taxon>Ostariophysi</taxon>
        <taxon>Cypriniformes</taxon>
        <taxon>Cyprinidae</taxon>
        <taxon>Acrossocheilinae</taxon>
        <taxon>Onychostoma</taxon>
    </lineage>
</organism>
<feature type="region of interest" description="Disordered" evidence="1">
    <location>
        <begin position="566"/>
        <end position="595"/>
    </location>
</feature>
<dbReference type="InterPro" id="IPR029625">
    <property type="entry name" value="FAM169"/>
</dbReference>
<evidence type="ECO:0000256" key="1">
    <source>
        <dbReference type="SAM" id="MobiDB-lite"/>
    </source>
</evidence>